<reference evidence="3 5" key="1">
    <citation type="submission" date="2017-09" db="EMBL/GenBank/DDBJ databases">
        <title>Genomics of the genus Arcobacter.</title>
        <authorList>
            <person name="Perez-Cataluna A."/>
            <person name="Figueras M.J."/>
            <person name="Salas-Masso N."/>
        </authorList>
    </citation>
    <scope>NUCLEOTIDE SEQUENCE [LARGE SCALE GENOMIC DNA]</scope>
    <source>
        <strain evidence="3 5">CECT 7837</strain>
    </source>
</reference>
<organism evidence="3 5">
    <name type="scientific">Arcobacter ellisii</name>
    <dbReference type="NCBI Taxonomy" id="913109"/>
    <lineage>
        <taxon>Bacteria</taxon>
        <taxon>Pseudomonadati</taxon>
        <taxon>Campylobacterota</taxon>
        <taxon>Epsilonproteobacteria</taxon>
        <taxon>Campylobacterales</taxon>
        <taxon>Arcobacteraceae</taxon>
        <taxon>Arcobacter</taxon>
    </lineage>
</organism>
<sequence>MEKTEILTQESFQKNIDLYLDKLAQKKLDKLLIKTPNKDDVVILPIDEYERLKTQYEKFKTKGE</sequence>
<keyword evidence="4" id="KW-1185">Reference proteome</keyword>
<evidence type="ECO:0000313" key="4">
    <source>
        <dbReference type="Proteomes" id="UP000262582"/>
    </source>
</evidence>
<dbReference type="RefSeq" id="WP_118916227.1">
    <property type="nucleotide sequence ID" value="NZ_CP032097.1"/>
</dbReference>
<dbReference type="SUPFAM" id="SSF143120">
    <property type="entry name" value="YefM-like"/>
    <property type="match status" value="1"/>
</dbReference>
<dbReference type="Gene3D" id="3.40.1620.10">
    <property type="entry name" value="YefM-like domain"/>
    <property type="match status" value="1"/>
</dbReference>
<dbReference type="EMBL" id="CP032097">
    <property type="protein sequence ID" value="AXX93979.1"/>
    <property type="molecule type" value="Genomic_DNA"/>
</dbReference>
<dbReference type="InterPro" id="IPR036165">
    <property type="entry name" value="YefM-like_sf"/>
</dbReference>
<comment type="similarity">
    <text evidence="1">Belongs to the phD/YefM antitoxin family.</text>
</comment>
<evidence type="ECO:0000313" key="2">
    <source>
        <dbReference type="EMBL" id="AXX93979.1"/>
    </source>
</evidence>
<evidence type="ECO:0000313" key="5">
    <source>
        <dbReference type="Proteomes" id="UP000290588"/>
    </source>
</evidence>
<dbReference type="Proteomes" id="UP000262582">
    <property type="component" value="Chromosome"/>
</dbReference>
<proteinExistence type="inferred from homology"/>
<name>A0A347U551_9BACT</name>
<dbReference type="KEGG" id="aell:AELL_0284"/>
<gene>
    <name evidence="2" type="ORF">AELL_0284</name>
    <name evidence="3" type="ORF">CP962_13910</name>
</gene>
<evidence type="ECO:0008006" key="6">
    <source>
        <dbReference type="Google" id="ProtNLM"/>
    </source>
</evidence>
<accession>A0A347U551</accession>
<dbReference type="EMBL" id="NXIG01000022">
    <property type="protein sequence ID" value="RXI28340.1"/>
    <property type="molecule type" value="Genomic_DNA"/>
</dbReference>
<protein>
    <recommendedName>
        <fullName evidence="6">Antitoxin</fullName>
    </recommendedName>
</protein>
<reference evidence="2 4" key="2">
    <citation type="submission" date="2018-08" db="EMBL/GenBank/DDBJ databases">
        <title>Complete genome of the Arcobacter ellisii type strain LMG 26155.</title>
        <authorList>
            <person name="Miller W.G."/>
            <person name="Yee E."/>
            <person name="Bono J.L."/>
        </authorList>
    </citation>
    <scope>NUCLEOTIDE SEQUENCE [LARGE SCALE GENOMIC DNA]</scope>
    <source>
        <strain evidence="2 4">LMG 26155</strain>
    </source>
</reference>
<dbReference type="AlphaFoldDB" id="A0A347U551"/>
<evidence type="ECO:0000313" key="3">
    <source>
        <dbReference type="EMBL" id="RXI28340.1"/>
    </source>
</evidence>
<evidence type="ECO:0000256" key="1">
    <source>
        <dbReference type="ARBA" id="ARBA00009981"/>
    </source>
</evidence>
<dbReference type="Proteomes" id="UP000290588">
    <property type="component" value="Unassembled WGS sequence"/>
</dbReference>